<gene>
    <name evidence="12" type="ORF">CTI12_AA442850</name>
</gene>
<dbReference type="GO" id="GO:0042545">
    <property type="term" value="P:cell wall modification"/>
    <property type="evidence" value="ECO:0007669"/>
    <property type="project" value="UniProtKB-UniRule"/>
</dbReference>
<evidence type="ECO:0000256" key="7">
    <source>
        <dbReference type="ARBA" id="ARBA00047928"/>
    </source>
</evidence>
<dbReference type="InterPro" id="IPR000070">
    <property type="entry name" value="Pectinesterase_cat"/>
</dbReference>
<dbReference type="EMBL" id="PKPP01007355">
    <property type="protein sequence ID" value="PWA53613.1"/>
    <property type="molecule type" value="Genomic_DNA"/>
</dbReference>
<dbReference type="GO" id="GO:0045490">
    <property type="term" value="P:pectin catabolic process"/>
    <property type="evidence" value="ECO:0007669"/>
    <property type="project" value="UniProtKB-UniRule"/>
</dbReference>
<evidence type="ECO:0000256" key="5">
    <source>
        <dbReference type="ARBA" id="ARBA00023085"/>
    </source>
</evidence>
<protein>
    <recommendedName>
        <fullName evidence="3 10">Pectinesterase</fullName>
        <ecNumber evidence="3 10">3.1.1.11</ecNumber>
    </recommendedName>
</protein>
<dbReference type="GO" id="GO:0030599">
    <property type="term" value="F:pectinesterase activity"/>
    <property type="evidence" value="ECO:0007669"/>
    <property type="project" value="UniProtKB-UniRule"/>
</dbReference>
<keyword evidence="5 10" id="KW-0063">Aspartyl esterase</keyword>
<keyword evidence="6" id="KW-0325">Glycoprotein</keyword>
<dbReference type="UniPathway" id="UPA00545">
    <property type="reaction ID" value="UER00823"/>
</dbReference>
<dbReference type="STRING" id="35608.A0A2U1LX71"/>
<dbReference type="InterPro" id="IPR033131">
    <property type="entry name" value="Pectinesterase_Asp_AS"/>
</dbReference>
<dbReference type="EC" id="3.1.1.11" evidence="3 10"/>
<dbReference type="Proteomes" id="UP000245207">
    <property type="component" value="Unassembled WGS sequence"/>
</dbReference>
<dbReference type="InterPro" id="IPR012334">
    <property type="entry name" value="Pectin_lyas_fold"/>
</dbReference>
<dbReference type="AlphaFoldDB" id="A0A2U1LX71"/>
<reference evidence="12 13" key="1">
    <citation type="journal article" date="2018" name="Mol. Plant">
        <title>The genome of Artemisia annua provides insight into the evolution of Asteraceae family and artemisinin biosynthesis.</title>
        <authorList>
            <person name="Shen Q."/>
            <person name="Zhang L."/>
            <person name="Liao Z."/>
            <person name="Wang S."/>
            <person name="Yan T."/>
            <person name="Shi P."/>
            <person name="Liu M."/>
            <person name="Fu X."/>
            <person name="Pan Q."/>
            <person name="Wang Y."/>
            <person name="Lv Z."/>
            <person name="Lu X."/>
            <person name="Zhang F."/>
            <person name="Jiang W."/>
            <person name="Ma Y."/>
            <person name="Chen M."/>
            <person name="Hao X."/>
            <person name="Li L."/>
            <person name="Tang Y."/>
            <person name="Lv G."/>
            <person name="Zhou Y."/>
            <person name="Sun X."/>
            <person name="Brodelius P.E."/>
            <person name="Rose J.K.C."/>
            <person name="Tang K."/>
        </authorList>
    </citation>
    <scope>NUCLEOTIDE SEQUENCE [LARGE SCALE GENOMIC DNA]</scope>
    <source>
        <strain evidence="13">cv. Huhao1</strain>
        <tissue evidence="12">Leaf</tissue>
    </source>
</reference>
<evidence type="ECO:0000256" key="8">
    <source>
        <dbReference type="ARBA" id="ARBA00057335"/>
    </source>
</evidence>
<feature type="active site" evidence="9">
    <location>
        <position position="208"/>
    </location>
</feature>
<dbReference type="Pfam" id="PF01095">
    <property type="entry name" value="Pectinesterase"/>
    <property type="match status" value="1"/>
</dbReference>
<dbReference type="PROSITE" id="PS00503">
    <property type="entry name" value="PECTINESTERASE_2"/>
    <property type="match status" value="1"/>
</dbReference>
<dbReference type="SUPFAM" id="SSF51126">
    <property type="entry name" value="Pectin lyase-like"/>
    <property type="match status" value="1"/>
</dbReference>
<comment type="function">
    <text evidence="8">Acts in the modification of cell walls via demethylesterification of cell wall pectin.</text>
</comment>
<evidence type="ECO:0000256" key="4">
    <source>
        <dbReference type="ARBA" id="ARBA00022801"/>
    </source>
</evidence>
<dbReference type="FunFam" id="2.160.20.10:FF:000013">
    <property type="entry name" value="Pectinesterase"/>
    <property type="match status" value="1"/>
</dbReference>
<evidence type="ECO:0000313" key="13">
    <source>
        <dbReference type="Proteomes" id="UP000245207"/>
    </source>
</evidence>
<dbReference type="Gene3D" id="2.160.20.10">
    <property type="entry name" value="Single-stranded right-handed beta-helix, Pectin lyase-like"/>
    <property type="match status" value="1"/>
</dbReference>
<evidence type="ECO:0000256" key="1">
    <source>
        <dbReference type="ARBA" id="ARBA00005184"/>
    </source>
</evidence>
<dbReference type="InterPro" id="IPR011050">
    <property type="entry name" value="Pectin_lyase_fold/virulence"/>
</dbReference>
<keyword evidence="4 10" id="KW-0378">Hydrolase</keyword>
<organism evidence="12 13">
    <name type="scientific">Artemisia annua</name>
    <name type="common">Sweet wormwood</name>
    <dbReference type="NCBI Taxonomy" id="35608"/>
    <lineage>
        <taxon>Eukaryota</taxon>
        <taxon>Viridiplantae</taxon>
        <taxon>Streptophyta</taxon>
        <taxon>Embryophyta</taxon>
        <taxon>Tracheophyta</taxon>
        <taxon>Spermatophyta</taxon>
        <taxon>Magnoliopsida</taxon>
        <taxon>eudicotyledons</taxon>
        <taxon>Gunneridae</taxon>
        <taxon>Pentapetalae</taxon>
        <taxon>asterids</taxon>
        <taxon>campanulids</taxon>
        <taxon>Asterales</taxon>
        <taxon>Asteraceae</taxon>
        <taxon>Asteroideae</taxon>
        <taxon>Anthemideae</taxon>
        <taxon>Artemisiinae</taxon>
        <taxon>Artemisia</taxon>
    </lineage>
</organism>
<comment type="caution">
    <text evidence="12">The sequence shown here is derived from an EMBL/GenBank/DDBJ whole genome shotgun (WGS) entry which is preliminary data.</text>
</comment>
<dbReference type="PANTHER" id="PTHR31321:SF98">
    <property type="entry name" value="PECTINESTERASE 67-RELATED"/>
    <property type="match status" value="1"/>
</dbReference>
<sequence length="355" mass="39579">MFLLQLNFFKTISVLCGFTLITSTFFLDGVDGRVFMASKPTGVDASVLTSKISAEKTIVVDINGLGNFRSIQDAIDSVPNGIQDWVVIHVKKGIYREKVTIPREKPHIFLMGSGRTKTAIVWSQSSENNYESSTFKVEAPHFIAYGISFKNDAPTGIAYTSHNQSVAAYVGGDKVAFYSCGFYSTHNTLFDNKGRHYYDRCYIQGAIDIIFGHARSVFHECEIFVIADKRVEIEGSVTAHTRTDINENTGFVFTNGRVYGIEHAYLGRPTGDHSRVVFANTYMSRSVRSEGWSNWNHHGSVENVYHAEYKCHGPGSSTDGRARWLKKLSDEEAAPFLTTDFIDGKQWLVGGQSSI</sequence>
<evidence type="ECO:0000256" key="10">
    <source>
        <dbReference type="RuleBase" id="RU000589"/>
    </source>
</evidence>
<name>A0A2U1LX71_ARTAN</name>
<evidence type="ECO:0000259" key="11">
    <source>
        <dbReference type="Pfam" id="PF01095"/>
    </source>
</evidence>
<dbReference type="OrthoDB" id="2019149at2759"/>
<comment type="similarity">
    <text evidence="2">Belongs to the pectinesterase family.</text>
</comment>
<evidence type="ECO:0000256" key="6">
    <source>
        <dbReference type="ARBA" id="ARBA00023180"/>
    </source>
</evidence>
<evidence type="ECO:0000313" key="12">
    <source>
        <dbReference type="EMBL" id="PWA53613.1"/>
    </source>
</evidence>
<evidence type="ECO:0000256" key="9">
    <source>
        <dbReference type="PROSITE-ProRule" id="PRU10040"/>
    </source>
</evidence>
<evidence type="ECO:0000256" key="2">
    <source>
        <dbReference type="ARBA" id="ARBA00008891"/>
    </source>
</evidence>
<keyword evidence="13" id="KW-1185">Reference proteome</keyword>
<accession>A0A2U1LX71</accession>
<feature type="domain" description="Pectinesterase catalytic" evidence="11">
    <location>
        <begin position="58"/>
        <end position="344"/>
    </location>
</feature>
<dbReference type="PANTHER" id="PTHR31321">
    <property type="entry name" value="ACYL-COA THIOESTER HYDROLASE YBHC-RELATED"/>
    <property type="match status" value="1"/>
</dbReference>
<comment type="catalytic activity">
    <reaction evidence="7 10">
        <text>[(1-&gt;4)-alpha-D-galacturonosyl methyl ester](n) + n H2O = [(1-&gt;4)-alpha-D-galacturonosyl](n) + n methanol + n H(+)</text>
        <dbReference type="Rhea" id="RHEA:22380"/>
        <dbReference type="Rhea" id="RHEA-COMP:14570"/>
        <dbReference type="Rhea" id="RHEA-COMP:14573"/>
        <dbReference type="ChEBI" id="CHEBI:15377"/>
        <dbReference type="ChEBI" id="CHEBI:15378"/>
        <dbReference type="ChEBI" id="CHEBI:17790"/>
        <dbReference type="ChEBI" id="CHEBI:140522"/>
        <dbReference type="ChEBI" id="CHEBI:140523"/>
        <dbReference type="EC" id="3.1.1.11"/>
    </reaction>
</comment>
<evidence type="ECO:0000256" key="3">
    <source>
        <dbReference type="ARBA" id="ARBA00013229"/>
    </source>
</evidence>
<comment type="pathway">
    <text evidence="1 10">Glycan metabolism; pectin degradation; 2-dehydro-3-deoxy-D-gluconate from pectin: step 1/5.</text>
</comment>
<proteinExistence type="inferred from homology"/>